<evidence type="ECO:0000256" key="5">
    <source>
        <dbReference type="ARBA" id="ARBA00022989"/>
    </source>
</evidence>
<accession>A0ABD0Z410</accession>
<feature type="binding site" evidence="7">
    <location>
        <position position="201"/>
    </location>
    <ligand>
        <name>Zn(2+)</name>
        <dbReference type="ChEBI" id="CHEBI:29105"/>
    </ligand>
</feature>
<evidence type="ECO:0000256" key="7">
    <source>
        <dbReference type="PIRSR" id="PIRSR604254-1"/>
    </source>
</evidence>
<dbReference type="AlphaFoldDB" id="A0ABD0Z410"/>
<feature type="binding site" evidence="7">
    <location>
        <position position="197"/>
    </location>
    <ligand>
        <name>Zn(2+)</name>
        <dbReference type="ChEBI" id="CHEBI:29105"/>
    </ligand>
</feature>
<evidence type="ECO:0000313" key="9">
    <source>
        <dbReference type="EMBL" id="KAL1130823.1"/>
    </source>
</evidence>
<name>A0ABD0Z410_9HEMI</name>
<keyword evidence="7" id="KW-0862">Zinc</keyword>
<comment type="subcellular location">
    <subcellularLocation>
        <location evidence="1">Cell membrane</location>
        <topology evidence="1">Multi-pass membrane protein</topology>
    </subcellularLocation>
</comment>
<keyword evidence="6 8" id="KW-0472">Membrane</keyword>
<evidence type="ECO:0000256" key="4">
    <source>
        <dbReference type="ARBA" id="ARBA00022692"/>
    </source>
</evidence>
<dbReference type="Pfam" id="PF03006">
    <property type="entry name" value="HlyIII"/>
    <property type="match status" value="1"/>
</dbReference>
<evidence type="ECO:0000256" key="8">
    <source>
        <dbReference type="SAM" id="Phobius"/>
    </source>
</evidence>
<gene>
    <name evidence="9" type="ORF">AAG570_012064</name>
</gene>
<keyword evidence="10" id="KW-1185">Reference proteome</keyword>
<keyword evidence="4 8" id="KW-0812">Transmembrane</keyword>
<dbReference type="NCBIfam" id="TIGR01065">
    <property type="entry name" value="hlyIII"/>
    <property type="match status" value="1"/>
</dbReference>
<evidence type="ECO:0000256" key="1">
    <source>
        <dbReference type="ARBA" id="ARBA00004651"/>
    </source>
</evidence>
<feature type="transmembrane region" description="Helical" evidence="8">
    <location>
        <begin position="91"/>
        <end position="107"/>
    </location>
</feature>
<dbReference type="GO" id="GO:0005886">
    <property type="term" value="C:plasma membrane"/>
    <property type="evidence" value="ECO:0007669"/>
    <property type="project" value="UniProtKB-SubCell"/>
</dbReference>
<feature type="transmembrane region" description="Helical" evidence="8">
    <location>
        <begin position="143"/>
        <end position="161"/>
    </location>
</feature>
<dbReference type="PANTHER" id="PTHR20855:SF3">
    <property type="entry name" value="LD03007P"/>
    <property type="match status" value="1"/>
</dbReference>
<evidence type="ECO:0000313" key="10">
    <source>
        <dbReference type="Proteomes" id="UP001558652"/>
    </source>
</evidence>
<dbReference type="InterPro" id="IPR004254">
    <property type="entry name" value="AdipoR/HlyIII-related"/>
</dbReference>
<dbReference type="EMBL" id="JBFDAA010000007">
    <property type="protein sequence ID" value="KAL1130823.1"/>
    <property type="molecule type" value="Genomic_DNA"/>
</dbReference>
<sequence length="221" mass="25063">MNERAGPNKAYVPTSVEHIANVITHGIWILPSILGCGVLIKQSKSWPQVWAAIIYGFSLIFCFFVSTSFHSVFYCSRNRTLKDLLHRGDRAMIYIFIAGSYFPWFVLKPPPTESWHSELWWIIWIMAGLGIIYQQIFHEKYKSLETFFYLLVGLGPSIIVLRNETAGAGESQLKLGGALYVLGVVFFKSDGIIPFAHSIWHLFVAGAASIHYFAILNHLYS</sequence>
<evidence type="ECO:0000256" key="3">
    <source>
        <dbReference type="ARBA" id="ARBA00022475"/>
    </source>
</evidence>
<comment type="caution">
    <text evidence="9">The sequence shown here is derived from an EMBL/GenBank/DDBJ whole genome shotgun (WGS) entry which is preliminary data.</text>
</comment>
<reference evidence="9 10" key="1">
    <citation type="submission" date="2024-07" db="EMBL/GenBank/DDBJ databases">
        <title>Chromosome-level genome assembly of the water stick insect Ranatra chinensis (Heteroptera: Nepidae).</title>
        <authorList>
            <person name="Liu X."/>
        </authorList>
    </citation>
    <scope>NUCLEOTIDE SEQUENCE [LARGE SCALE GENOMIC DNA]</scope>
    <source>
        <strain evidence="9">Cailab_2021Rc</strain>
        <tissue evidence="9">Muscle</tissue>
    </source>
</reference>
<dbReference type="InterPro" id="IPR005744">
    <property type="entry name" value="Hy-lIII"/>
</dbReference>
<dbReference type="PANTHER" id="PTHR20855">
    <property type="entry name" value="ADIPOR/PROGESTIN RECEPTOR-RELATED"/>
    <property type="match status" value="1"/>
</dbReference>
<keyword evidence="7" id="KW-0479">Metal-binding</keyword>
<feature type="transmembrane region" description="Helical" evidence="8">
    <location>
        <begin position="199"/>
        <end position="220"/>
    </location>
</feature>
<protein>
    <submittedName>
        <fullName evidence="9">Uncharacterized protein</fullName>
    </submittedName>
</protein>
<organism evidence="9 10">
    <name type="scientific">Ranatra chinensis</name>
    <dbReference type="NCBI Taxonomy" id="642074"/>
    <lineage>
        <taxon>Eukaryota</taxon>
        <taxon>Metazoa</taxon>
        <taxon>Ecdysozoa</taxon>
        <taxon>Arthropoda</taxon>
        <taxon>Hexapoda</taxon>
        <taxon>Insecta</taxon>
        <taxon>Pterygota</taxon>
        <taxon>Neoptera</taxon>
        <taxon>Paraneoptera</taxon>
        <taxon>Hemiptera</taxon>
        <taxon>Heteroptera</taxon>
        <taxon>Panheteroptera</taxon>
        <taxon>Nepomorpha</taxon>
        <taxon>Nepidae</taxon>
        <taxon>Ranatrinae</taxon>
        <taxon>Ranatra</taxon>
    </lineage>
</organism>
<feature type="transmembrane region" description="Helical" evidence="8">
    <location>
        <begin position="52"/>
        <end position="71"/>
    </location>
</feature>
<proteinExistence type="inferred from homology"/>
<keyword evidence="3" id="KW-1003">Cell membrane</keyword>
<evidence type="ECO:0000256" key="2">
    <source>
        <dbReference type="ARBA" id="ARBA00007018"/>
    </source>
</evidence>
<feature type="binding site" evidence="7">
    <location>
        <position position="70"/>
    </location>
    <ligand>
        <name>Zn(2+)</name>
        <dbReference type="ChEBI" id="CHEBI:29105"/>
    </ligand>
</feature>
<comment type="similarity">
    <text evidence="2">Belongs to the ADIPOR family.</text>
</comment>
<keyword evidence="5 8" id="KW-1133">Transmembrane helix</keyword>
<feature type="transmembrane region" description="Helical" evidence="8">
    <location>
        <begin position="119"/>
        <end position="137"/>
    </location>
</feature>
<dbReference type="Proteomes" id="UP001558652">
    <property type="component" value="Unassembled WGS sequence"/>
</dbReference>
<feature type="transmembrane region" description="Helical" evidence="8">
    <location>
        <begin position="20"/>
        <end position="40"/>
    </location>
</feature>
<evidence type="ECO:0000256" key="6">
    <source>
        <dbReference type="ARBA" id="ARBA00023136"/>
    </source>
</evidence>